<name>A0A848M631_PAELE</name>
<dbReference type="PANTHER" id="PTHR10948">
    <property type="entry name" value="TRANSPOSASE"/>
    <property type="match status" value="1"/>
</dbReference>
<reference evidence="2 3" key="1">
    <citation type="submission" date="2020-04" db="EMBL/GenBank/DDBJ databases">
        <title>Paenibacillus algicola sp. nov., a novel marine bacterium producing alginate lyase.</title>
        <authorList>
            <person name="Huang H."/>
        </authorList>
    </citation>
    <scope>NUCLEOTIDE SEQUENCE [LARGE SCALE GENOMIC DNA]</scope>
    <source>
        <strain evidence="2 3">L7-75</strain>
    </source>
</reference>
<dbReference type="AlphaFoldDB" id="A0A848M631"/>
<dbReference type="GO" id="GO:0032196">
    <property type="term" value="P:transposition"/>
    <property type="evidence" value="ECO:0007669"/>
    <property type="project" value="TreeGrafter"/>
</dbReference>
<organism evidence="2 3">
    <name type="scientific">Paenibacillus lemnae</name>
    <dbReference type="NCBI Taxonomy" id="1330551"/>
    <lineage>
        <taxon>Bacteria</taxon>
        <taxon>Bacillati</taxon>
        <taxon>Bacillota</taxon>
        <taxon>Bacilli</taxon>
        <taxon>Bacillales</taxon>
        <taxon>Paenibacillaceae</taxon>
        <taxon>Paenibacillus</taxon>
    </lineage>
</organism>
<evidence type="ECO:0000313" key="2">
    <source>
        <dbReference type="EMBL" id="NMO96608.1"/>
    </source>
</evidence>
<dbReference type="Proteomes" id="UP000565468">
    <property type="component" value="Unassembled WGS sequence"/>
</dbReference>
<dbReference type="GO" id="GO:0004803">
    <property type="term" value="F:transposase activity"/>
    <property type="evidence" value="ECO:0007669"/>
    <property type="project" value="TreeGrafter"/>
</dbReference>
<dbReference type="InterPro" id="IPR051917">
    <property type="entry name" value="Transposase-Integrase"/>
</dbReference>
<feature type="domain" description="Transposase IS30-like HTH" evidence="1">
    <location>
        <begin position="2"/>
        <end position="41"/>
    </location>
</feature>
<feature type="non-terminal residue" evidence="2">
    <location>
        <position position="87"/>
    </location>
</feature>
<dbReference type="RefSeq" id="WP_169505384.1">
    <property type="nucleotide sequence ID" value="NZ_JABBPN010000010.1"/>
</dbReference>
<dbReference type="PANTHER" id="PTHR10948:SF23">
    <property type="entry name" value="TRANSPOSASE INSI FOR INSERTION SEQUENCE ELEMENT IS30A-RELATED"/>
    <property type="match status" value="1"/>
</dbReference>
<evidence type="ECO:0000259" key="1">
    <source>
        <dbReference type="Pfam" id="PF13936"/>
    </source>
</evidence>
<proteinExistence type="predicted"/>
<keyword evidence="3" id="KW-1185">Reference proteome</keyword>
<dbReference type="Gene3D" id="1.10.10.60">
    <property type="entry name" value="Homeodomain-like"/>
    <property type="match status" value="1"/>
</dbReference>
<evidence type="ECO:0000313" key="3">
    <source>
        <dbReference type="Proteomes" id="UP000565468"/>
    </source>
</evidence>
<comment type="caution">
    <text evidence="2">The sequence shown here is derived from an EMBL/GenBank/DDBJ whole genome shotgun (WGS) entry which is preliminary data.</text>
</comment>
<dbReference type="InterPro" id="IPR025246">
    <property type="entry name" value="IS30-like_HTH"/>
</dbReference>
<dbReference type="EMBL" id="JABBPN010000010">
    <property type="protein sequence ID" value="NMO96608.1"/>
    <property type="molecule type" value="Genomic_DNA"/>
</dbReference>
<dbReference type="Pfam" id="PF13936">
    <property type="entry name" value="HTH_38"/>
    <property type="match status" value="1"/>
</dbReference>
<accession>A0A848M631</accession>
<protein>
    <submittedName>
        <fullName evidence="2">IS30 family transposase</fullName>
    </submittedName>
</protein>
<gene>
    <name evidence="2" type="ORF">HII30_12580</name>
</gene>
<sequence length="87" mass="9834">MSYTHLSINERSQLELLLRLGWSNRAIGKELGRHHSAIARERIRGGADGTYRAEQAQRAYMERRLSCKPAGKLTSELAQELEAKLAL</sequence>
<dbReference type="GO" id="GO:0005829">
    <property type="term" value="C:cytosol"/>
    <property type="evidence" value="ECO:0007669"/>
    <property type="project" value="TreeGrafter"/>
</dbReference>